<dbReference type="InterPro" id="IPR000306">
    <property type="entry name" value="Znf_FYVE"/>
</dbReference>
<feature type="coiled-coil region" evidence="5">
    <location>
        <begin position="332"/>
        <end position="656"/>
    </location>
</feature>
<keyword evidence="3" id="KW-0862">Zinc</keyword>
<evidence type="ECO:0000256" key="3">
    <source>
        <dbReference type="ARBA" id="ARBA00022833"/>
    </source>
</evidence>
<evidence type="ECO:0000259" key="8">
    <source>
        <dbReference type="PROSITE" id="PS50178"/>
    </source>
</evidence>
<reference evidence="9 10" key="2">
    <citation type="submission" date="2018-08" db="EMBL/GenBank/DDBJ databases">
        <authorList>
            <person name="Laetsch R D."/>
            <person name="Stevens L."/>
            <person name="Kumar S."/>
            <person name="Blaxter L. M."/>
        </authorList>
    </citation>
    <scope>NUCLEOTIDE SEQUENCE [LARGE SCALE GENOMIC DNA]</scope>
</reference>
<dbReference type="GO" id="GO:0005545">
    <property type="term" value="F:1-phosphatidylinositol binding"/>
    <property type="evidence" value="ECO:0007669"/>
    <property type="project" value="TreeGrafter"/>
</dbReference>
<feature type="domain" description="C2H2-type" evidence="7">
    <location>
        <begin position="37"/>
        <end position="64"/>
    </location>
</feature>
<accession>A0A182EB99</accession>
<keyword evidence="5" id="KW-0175">Coiled coil</keyword>
<keyword evidence="2 4" id="KW-0863">Zinc-finger</keyword>
<dbReference type="GO" id="GO:0005769">
    <property type="term" value="C:early endosome"/>
    <property type="evidence" value="ECO:0007669"/>
    <property type="project" value="TreeGrafter"/>
</dbReference>
<dbReference type="PANTHER" id="PTHR23164:SF30">
    <property type="entry name" value="EARLY ENDOSOME ANTIGEN 1"/>
    <property type="match status" value="1"/>
</dbReference>
<evidence type="ECO:0000313" key="11">
    <source>
        <dbReference type="WBParaSite" id="nOo.2.0.1.t05331-RA"/>
    </source>
</evidence>
<dbReference type="InterPro" id="IPR013083">
    <property type="entry name" value="Znf_RING/FYVE/PHD"/>
</dbReference>
<dbReference type="PANTHER" id="PTHR23164">
    <property type="entry name" value="EARLY ENDOSOME ANTIGEN 1"/>
    <property type="match status" value="1"/>
</dbReference>
<dbReference type="Gene3D" id="3.30.40.10">
    <property type="entry name" value="Zinc/RING finger domain, C3HC4 (zinc finger)"/>
    <property type="match status" value="1"/>
</dbReference>
<dbReference type="InterPro" id="IPR011011">
    <property type="entry name" value="Znf_FYVE_PHD"/>
</dbReference>
<dbReference type="EMBL" id="UYRW01001390">
    <property type="protein sequence ID" value="VDK76998.1"/>
    <property type="molecule type" value="Genomic_DNA"/>
</dbReference>
<keyword evidence="10" id="KW-1185">Reference proteome</keyword>
<evidence type="ECO:0000256" key="6">
    <source>
        <dbReference type="SAM" id="MobiDB-lite"/>
    </source>
</evidence>
<organism evidence="11">
    <name type="scientific">Onchocerca ochengi</name>
    <name type="common">Filarial nematode worm</name>
    <dbReference type="NCBI Taxonomy" id="42157"/>
    <lineage>
        <taxon>Eukaryota</taxon>
        <taxon>Metazoa</taxon>
        <taxon>Ecdysozoa</taxon>
        <taxon>Nematoda</taxon>
        <taxon>Chromadorea</taxon>
        <taxon>Rhabditida</taxon>
        <taxon>Spirurina</taxon>
        <taxon>Spiruromorpha</taxon>
        <taxon>Filarioidea</taxon>
        <taxon>Onchocercidae</taxon>
        <taxon>Onchocerca</taxon>
    </lineage>
</organism>
<dbReference type="InterPro" id="IPR017455">
    <property type="entry name" value="Znf_FYVE-rel"/>
</dbReference>
<dbReference type="AlphaFoldDB" id="A0A182EB99"/>
<feature type="coiled-coil region" evidence="5">
    <location>
        <begin position="718"/>
        <end position="805"/>
    </location>
</feature>
<feature type="domain" description="FYVE-type" evidence="8">
    <location>
        <begin position="1041"/>
        <end position="1099"/>
    </location>
</feature>
<evidence type="ECO:0000259" key="7">
    <source>
        <dbReference type="PROSITE" id="PS50157"/>
    </source>
</evidence>
<dbReference type="PROSITE" id="PS00028">
    <property type="entry name" value="ZINC_FINGER_C2H2_1"/>
    <property type="match status" value="1"/>
</dbReference>
<dbReference type="SMART" id="SM00064">
    <property type="entry name" value="FYVE"/>
    <property type="match status" value="1"/>
</dbReference>
<dbReference type="PROSITE" id="PS50157">
    <property type="entry name" value="ZINC_FINGER_C2H2_2"/>
    <property type="match status" value="1"/>
</dbReference>
<dbReference type="WBParaSite" id="nOo.2.0.1.t05331-RA">
    <property type="protein sequence ID" value="nOo.2.0.1.t05331-RA"/>
    <property type="gene ID" value="nOo.2.0.1.g05331"/>
</dbReference>
<evidence type="ECO:0000256" key="5">
    <source>
        <dbReference type="SAM" id="Coils"/>
    </source>
</evidence>
<dbReference type="SUPFAM" id="SSF57903">
    <property type="entry name" value="FYVE/PHD zinc finger"/>
    <property type="match status" value="1"/>
</dbReference>
<feature type="region of interest" description="Disordered" evidence="6">
    <location>
        <begin position="1"/>
        <end position="30"/>
    </location>
</feature>
<keyword evidence="1" id="KW-0479">Metal-binding</keyword>
<reference evidence="11" key="1">
    <citation type="submission" date="2016-06" db="UniProtKB">
        <authorList>
            <consortium name="WormBaseParasite"/>
        </authorList>
    </citation>
    <scope>IDENTIFICATION</scope>
</reference>
<feature type="compositionally biased region" description="Polar residues" evidence="6">
    <location>
        <begin position="7"/>
        <end position="20"/>
    </location>
</feature>
<dbReference type="GO" id="GO:0008270">
    <property type="term" value="F:zinc ion binding"/>
    <property type="evidence" value="ECO:0007669"/>
    <property type="project" value="UniProtKB-KW"/>
</dbReference>
<dbReference type="STRING" id="42157.A0A182EB99"/>
<feature type="coiled-coil region" evidence="5">
    <location>
        <begin position="87"/>
        <end position="114"/>
    </location>
</feature>
<dbReference type="PROSITE" id="PS50178">
    <property type="entry name" value="ZF_FYVE"/>
    <property type="match status" value="1"/>
</dbReference>
<dbReference type="OrthoDB" id="79871at2759"/>
<evidence type="ECO:0000313" key="9">
    <source>
        <dbReference type="EMBL" id="VDK76998.1"/>
    </source>
</evidence>
<proteinExistence type="predicted"/>
<evidence type="ECO:0000256" key="1">
    <source>
        <dbReference type="ARBA" id="ARBA00022723"/>
    </source>
</evidence>
<evidence type="ECO:0000313" key="10">
    <source>
        <dbReference type="Proteomes" id="UP000271087"/>
    </source>
</evidence>
<dbReference type="CDD" id="cd15730">
    <property type="entry name" value="FYVE_EEA1"/>
    <property type="match status" value="1"/>
</dbReference>
<dbReference type="SUPFAM" id="SSF69979">
    <property type="entry name" value="Eea1 homodimerisation domain"/>
    <property type="match status" value="1"/>
</dbReference>
<protein>
    <submittedName>
        <fullName evidence="11">C2H2-type domain-containing protein</fullName>
    </submittedName>
</protein>
<feature type="coiled-coil region" evidence="5">
    <location>
        <begin position="847"/>
        <end position="1001"/>
    </location>
</feature>
<sequence length="1101" mass="128904">MLRKLKQQVTQAVNSVNPSEPQHEPLFNESDASSEGFLCPVCMHSFSSPDELQIHFQVHAIQQVGEQKLSDSSSFSLLGNGFNESNAVHLELDMKELRSQLQDEKRYSMELKKELDRLHGLIANQTEISKDEIPYLTQQVQMLEAGKALATERMLEMEKETRGMNRQVEQLKQENSKLIKKIGELSTNIISKTDEIEEKNAEKALLGDELVRYRQEIQNLEVEIENLRKKLDQRPSEDDVNVLRKELVHAQQLMDRITQEKEEEIKKDIGTMHKMEQDRERLNCEIGILKSNIEGLENIIAKSGDGSKKLIEEIEAFRKVWEKKAANSTERISNACKKIEDLEITVSGYKREIRTNDIEKNKMSEFEDAKKSLLEISQQNEKYKEELRQNKHALELAISRAREAEKQHINLQEKIMSLTLLLNEQKQNYEEKVRDNQEMEAIKKEEIITEYRKEIEQLKTNIFKLETSLTEASAVEDVLKQNLKEAKAKESLLMQKISEGNGAEDLAIEQMHKEKLALEDMVNELNEALKSLNIYYENAISKHEESWIEKIEAEEKKMKKLENELSKLHSNYISSEEGNRKKLAAMLEEKMKISEEMNKIIETEHIKLKSAVERCTLMEEKARQLDNELHEKETVANRHNEEYAKLKETVKNIQSELKQIVFTSFETWSLFTLCVESTLRNICFWTSIFLKYFPELECDLAEKEKISKEDVCQLQKTLSIYEQEKSMLKEQLENVLQRFSVLSEECSRYKKSEVELVENINQKELLIKQLEEKIDSLMAKLEYEKQCHDESIKDEQCKLNQMQQENAAVLTAKEKVEFLFFIMQEIVTQLKTISGLNEKLCAKEKQLSDVLQEMEKVHIELHSKEEERHVLENKALKLNKQNSELRKEMDNLEKRIIQLKNDFEKETNSLKNSLEKCEKDKEESLSKLHVQLETEKNRLKEASKYNEEKNENLKQMKEDLNELRIVQRDLEKKKAEWLQEKRALQERCLTAESDLEFERERAIVNKRNFDDVQTAIRELGQVNQNLQMDFAKQISRKWLEDSEAINCHACDKPFTLTNRKHHCRQCGQIFCASCSSFTAKIASSKNPVRVCNACHEEIMHR</sequence>
<dbReference type="Pfam" id="PF01363">
    <property type="entry name" value="FYVE"/>
    <property type="match status" value="1"/>
</dbReference>
<gene>
    <name evidence="9" type="ORF">NOO_LOCUS5331</name>
</gene>
<name>A0A182EB99_ONCOC</name>
<feature type="coiled-coil region" evidence="5">
    <location>
        <begin position="154"/>
        <end position="299"/>
    </location>
</feature>
<dbReference type="Proteomes" id="UP000271087">
    <property type="component" value="Unassembled WGS sequence"/>
</dbReference>
<evidence type="ECO:0000256" key="4">
    <source>
        <dbReference type="PROSITE-ProRule" id="PRU00042"/>
    </source>
</evidence>
<dbReference type="InterPro" id="IPR013087">
    <property type="entry name" value="Znf_C2H2_type"/>
</dbReference>
<dbReference type="Gene3D" id="1.20.5.390">
    <property type="entry name" value="L1 transposable element, trimerization domain"/>
    <property type="match status" value="1"/>
</dbReference>
<dbReference type="GO" id="GO:0006897">
    <property type="term" value="P:endocytosis"/>
    <property type="evidence" value="ECO:0007669"/>
    <property type="project" value="TreeGrafter"/>
</dbReference>
<evidence type="ECO:0000256" key="2">
    <source>
        <dbReference type="ARBA" id="ARBA00022771"/>
    </source>
</evidence>